<organism evidence="1 2">
    <name type="scientific">Cotesia congregata</name>
    <name type="common">Parasitoid wasp</name>
    <name type="synonym">Apanteles congregatus</name>
    <dbReference type="NCBI Taxonomy" id="51543"/>
    <lineage>
        <taxon>Eukaryota</taxon>
        <taxon>Metazoa</taxon>
        <taxon>Ecdysozoa</taxon>
        <taxon>Arthropoda</taxon>
        <taxon>Hexapoda</taxon>
        <taxon>Insecta</taxon>
        <taxon>Pterygota</taxon>
        <taxon>Neoptera</taxon>
        <taxon>Endopterygota</taxon>
        <taxon>Hymenoptera</taxon>
        <taxon>Apocrita</taxon>
        <taxon>Ichneumonoidea</taxon>
        <taxon>Braconidae</taxon>
        <taxon>Microgastrinae</taxon>
        <taxon>Cotesia</taxon>
    </lineage>
</organism>
<keyword evidence="2" id="KW-1185">Reference proteome</keyword>
<evidence type="ECO:0000313" key="1">
    <source>
        <dbReference type="EMBL" id="CAG5088009.1"/>
    </source>
</evidence>
<evidence type="ECO:0000313" key="2">
    <source>
        <dbReference type="Proteomes" id="UP000786811"/>
    </source>
</evidence>
<reference evidence="1" key="1">
    <citation type="submission" date="2021-04" db="EMBL/GenBank/DDBJ databases">
        <authorList>
            <person name="Chebbi M.A.C M."/>
        </authorList>
    </citation>
    <scope>NUCLEOTIDE SEQUENCE</scope>
</reference>
<sequence>MNYSVLCSCIPKMRIPEQWATGASPYTFIAKRLFLFWNAISSESNYRKSIKIVKLNLISQT</sequence>
<dbReference type="AlphaFoldDB" id="A0A8J2H937"/>
<dbReference type="Proteomes" id="UP000786811">
    <property type="component" value="Unassembled WGS sequence"/>
</dbReference>
<dbReference type="EMBL" id="CAJNRD030001119">
    <property type="protein sequence ID" value="CAG5088009.1"/>
    <property type="molecule type" value="Genomic_DNA"/>
</dbReference>
<gene>
    <name evidence="1" type="ORF">HICCMSTLAB_LOCUS4680</name>
</gene>
<protein>
    <submittedName>
        <fullName evidence="1">Uncharacterized protein</fullName>
    </submittedName>
</protein>
<name>A0A8J2H937_COTCN</name>
<comment type="caution">
    <text evidence="1">The sequence shown here is derived from an EMBL/GenBank/DDBJ whole genome shotgun (WGS) entry which is preliminary data.</text>
</comment>
<proteinExistence type="predicted"/>
<accession>A0A8J2H937</accession>